<dbReference type="GO" id="GO:0003871">
    <property type="term" value="F:5-methyltetrahydropteroyltriglutamate-homocysteine S-methyltransferase activity"/>
    <property type="evidence" value="ECO:0007669"/>
    <property type="project" value="InterPro"/>
</dbReference>
<accession>A0A5N0V1B5</accession>
<organism evidence="2 3">
    <name type="scientific">Amycolatopsis acidicola</name>
    <dbReference type="NCBI Taxonomy" id="2596893"/>
    <lineage>
        <taxon>Bacteria</taxon>
        <taxon>Bacillati</taxon>
        <taxon>Actinomycetota</taxon>
        <taxon>Actinomycetes</taxon>
        <taxon>Pseudonocardiales</taxon>
        <taxon>Pseudonocardiaceae</taxon>
        <taxon>Amycolatopsis</taxon>
    </lineage>
</organism>
<gene>
    <name evidence="2" type="ORF">FPZ12_018035</name>
</gene>
<name>A0A5N0V1B5_9PSEU</name>
<evidence type="ECO:0000313" key="2">
    <source>
        <dbReference type="EMBL" id="KAA9160247.1"/>
    </source>
</evidence>
<dbReference type="GO" id="GO:0009086">
    <property type="term" value="P:methionine biosynthetic process"/>
    <property type="evidence" value="ECO:0007669"/>
    <property type="project" value="InterPro"/>
</dbReference>
<dbReference type="Pfam" id="PF01717">
    <property type="entry name" value="Meth_synt_2"/>
    <property type="match status" value="1"/>
</dbReference>
<dbReference type="InterPro" id="IPR038071">
    <property type="entry name" value="UROD/MetE-like_sf"/>
</dbReference>
<evidence type="ECO:0000259" key="1">
    <source>
        <dbReference type="Pfam" id="PF01717"/>
    </source>
</evidence>
<dbReference type="PANTHER" id="PTHR43844">
    <property type="entry name" value="METHIONINE SYNTHASE"/>
    <property type="match status" value="1"/>
</dbReference>
<dbReference type="Proteomes" id="UP000319769">
    <property type="component" value="Unassembled WGS sequence"/>
</dbReference>
<reference evidence="2" key="1">
    <citation type="submission" date="2019-09" db="EMBL/GenBank/DDBJ databases">
        <authorList>
            <person name="Teo W.F.A."/>
            <person name="Duangmal K."/>
        </authorList>
    </citation>
    <scope>NUCLEOTIDE SEQUENCE [LARGE SCALE GENOMIC DNA]</scope>
    <source>
        <strain evidence="2">K81G1</strain>
    </source>
</reference>
<dbReference type="EMBL" id="VMNW02000023">
    <property type="protein sequence ID" value="KAA9160247.1"/>
    <property type="molecule type" value="Genomic_DNA"/>
</dbReference>
<keyword evidence="3" id="KW-1185">Reference proteome</keyword>
<dbReference type="InterPro" id="IPR002629">
    <property type="entry name" value="Met_Synth_C/arc"/>
</dbReference>
<proteinExistence type="predicted"/>
<dbReference type="RefSeq" id="WP_144751099.1">
    <property type="nucleotide sequence ID" value="NZ_VMNW02000023.1"/>
</dbReference>
<protein>
    <recommendedName>
        <fullName evidence="1">Cobalamin-independent methionine synthase MetE C-terminal/archaeal domain-containing protein</fullName>
    </recommendedName>
</protein>
<comment type="caution">
    <text evidence="2">The sequence shown here is derived from an EMBL/GenBank/DDBJ whole genome shotgun (WGS) entry which is preliminary data.</text>
</comment>
<dbReference type="GO" id="GO:0008270">
    <property type="term" value="F:zinc ion binding"/>
    <property type="evidence" value="ECO:0007669"/>
    <property type="project" value="InterPro"/>
</dbReference>
<sequence length="288" mass="32056">MTSKALHVGSLLPPEKLARAREDHAAGRIREDELRWVQEESVLLAFSLQYESGLREYTDGEYLRASGERSSLREAAFLRDYAPGTFKVCLPDVTQRVLARLQAGARHEPAVRETAAELQAEADTLADAGVPRVQLDAPRLTDFADSRQFLRRCVYADLLTAESLRNRGVSVSMHLCGGRYDDIAPDVFATLPVDHWLVDFDPARTDSFAPLKHVPDDARVVLGVMSAQTPEPESVDSLARRVDEAATFVPMENLAISPHCGFARSPMTWDDQRRKLDRLVAAAERIFA</sequence>
<dbReference type="AlphaFoldDB" id="A0A5N0V1B5"/>
<dbReference type="Gene3D" id="3.20.20.210">
    <property type="match status" value="1"/>
</dbReference>
<evidence type="ECO:0000313" key="3">
    <source>
        <dbReference type="Proteomes" id="UP000319769"/>
    </source>
</evidence>
<dbReference type="PANTHER" id="PTHR43844:SF2">
    <property type="entry name" value="SYNTHASE, VITAMIN-B12 INDEPENDENT, PUTATIVE (AFU_ORTHOLOGUE AFUA_3G12060)-RELATED"/>
    <property type="match status" value="1"/>
</dbReference>
<dbReference type="SUPFAM" id="SSF51726">
    <property type="entry name" value="UROD/MetE-like"/>
    <property type="match status" value="1"/>
</dbReference>
<dbReference type="OrthoDB" id="6430685at2"/>
<feature type="domain" description="Cobalamin-independent methionine synthase MetE C-terminal/archaeal" evidence="1">
    <location>
        <begin position="108"/>
        <end position="284"/>
    </location>
</feature>